<name>A0A2J7ZMK3_9CHLO</name>
<evidence type="ECO:0000313" key="2">
    <source>
        <dbReference type="EMBL" id="PNH01491.1"/>
    </source>
</evidence>
<evidence type="ECO:0000256" key="1">
    <source>
        <dbReference type="SAM" id="SignalP"/>
    </source>
</evidence>
<organism evidence="2 3">
    <name type="scientific">Tetrabaena socialis</name>
    <dbReference type="NCBI Taxonomy" id="47790"/>
    <lineage>
        <taxon>Eukaryota</taxon>
        <taxon>Viridiplantae</taxon>
        <taxon>Chlorophyta</taxon>
        <taxon>core chlorophytes</taxon>
        <taxon>Chlorophyceae</taxon>
        <taxon>CS clade</taxon>
        <taxon>Chlamydomonadales</taxon>
        <taxon>Tetrabaenaceae</taxon>
        <taxon>Tetrabaena</taxon>
    </lineage>
</organism>
<dbReference type="EMBL" id="PGGS01000877">
    <property type="protein sequence ID" value="PNH01491.1"/>
    <property type="molecule type" value="Genomic_DNA"/>
</dbReference>
<reference evidence="2 3" key="1">
    <citation type="journal article" date="2017" name="Mol. Biol. Evol.">
        <title>The 4-celled Tetrabaena socialis nuclear genome reveals the essential components for genetic control of cell number at the origin of multicellularity in the volvocine lineage.</title>
        <authorList>
            <person name="Featherston J."/>
            <person name="Arakaki Y."/>
            <person name="Hanschen E.R."/>
            <person name="Ferris P.J."/>
            <person name="Michod R.E."/>
            <person name="Olson B.J.S.C."/>
            <person name="Nozaki H."/>
            <person name="Durand P.M."/>
        </authorList>
    </citation>
    <scope>NUCLEOTIDE SEQUENCE [LARGE SCALE GENOMIC DNA]</scope>
    <source>
        <strain evidence="2 3">NIES-571</strain>
    </source>
</reference>
<dbReference type="AlphaFoldDB" id="A0A2J7ZMK3"/>
<keyword evidence="3" id="KW-1185">Reference proteome</keyword>
<sequence>MSACLGALWFRSGLEMCAGVPSAWGRGDVLQCSEGVNGLPPGGCLEVVDDAFDPFPVKWPHPLDGLPARVN</sequence>
<dbReference type="Proteomes" id="UP000236333">
    <property type="component" value="Unassembled WGS sequence"/>
</dbReference>
<accession>A0A2J7ZMK3</accession>
<evidence type="ECO:0008006" key="4">
    <source>
        <dbReference type="Google" id="ProtNLM"/>
    </source>
</evidence>
<comment type="caution">
    <text evidence="2">The sequence shown here is derived from an EMBL/GenBank/DDBJ whole genome shotgun (WGS) entry which is preliminary data.</text>
</comment>
<keyword evidence="1" id="KW-0732">Signal</keyword>
<evidence type="ECO:0000313" key="3">
    <source>
        <dbReference type="Proteomes" id="UP000236333"/>
    </source>
</evidence>
<gene>
    <name evidence="2" type="ORF">TSOC_012613</name>
</gene>
<feature type="signal peptide" evidence="1">
    <location>
        <begin position="1"/>
        <end position="19"/>
    </location>
</feature>
<proteinExistence type="predicted"/>
<protein>
    <recommendedName>
        <fullName evidence="4">Secreted protein</fullName>
    </recommendedName>
</protein>
<feature type="chain" id="PRO_5014397905" description="Secreted protein" evidence="1">
    <location>
        <begin position="20"/>
        <end position="71"/>
    </location>
</feature>